<feature type="transmembrane region" description="Helical" evidence="1">
    <location>
        <begin position="62"/>
        <end position="83"/>
    </location>
</feature>
<dbReference type="EMBL" id="MHKN01000018">
    <property type="protein sequence ID" value="OGY92380.1"/>
    <property type="molecule type" value="Genomic_DNA"/>
</dbReference>
<name>A0A1G2BVQ9_9BACT</name>
<proteinExistence type="predicted"/>
<sequence length="85" mass="10208">MTHVGLYLLLGATLFVVIVFSLRLDLRLHPWLAKAEFRWYYIFSTRHALTIWFGRKIEQEPFTAYIVIAMYSALLALLFYFAWFR</sequence>
<reference evidence="2 3" key="1">
    <citation type="journal article" date="2016" name="Nat. Commun.">
        <title>Thousands of microbial genomes shed light on interconnected biogeochemical processes in an aquifer system.</title>
        <authorList>
            <person name="Anantharaman K."/>
            <person name="Brown C.T."/>
            <person name="Hug L.A."/>
            <person name="Sharon I."/>
            <person name="Castelle C.J."/>
            <person name="Probst A.J."/>
            <person name="Thomas B.C."/>
            <person name="Singh A."/>
            <person name="Wilkins M.J."/>
            <person name="Karaoz U."/>
            <person name="Brodie E.L."/>
            <person name="Williams K.H."/>
            <person name="Hubbard S.S."/>
            <person name="Banfield J.F."/>
        </authorList>
    </citation>
    <scope>NUCLEOTIDE SEQUENCE [LARGE SCALE GENOMIC DNA]</scope>
</reference>
<feature type="transmembrane region" description="Helical" evidence="1">
    <location>
        <begin position="6"/>
        <end position="24"/>
    </location>
</feature>
<keyword evidence="1" id="KW-1133">Transmembrane helix</keyword>
<accession>A0A1G2BVQ9</accession>
<protein>
    <submittedName>
        <fullName evidence="2">Uncharacterized protein</fullName>
    </submittedName>
</protein>
<evidence type="ECO:0000256" key="1">
    <source>
        <dbReference type="SAM" id="Phobius"/>
    </source>
</evidence>
<evidence type="ECO:0000313" key="2">
    <source>
        <dbReference type="EMBL" id="OGY92380.1"/>
    </source>
</evidence>
<evidence type="ECO:0000313" key="3">
    <source>
        <dbReference type="Proteomes" id="UP000177349"/>
    </source>
</evidence>
<comment type="caution">
    <text evidence="2">The sequence shown here is derived from an EMBL/GenBank/DDBJ whole genome shotgun (WGS) entry which is preliminary data.</text>
</comment>
<gene>
    <name evidence="2" type="ORF">A3B31_03450</name>
</gene>
<dbReference type="Proteomes" id="UP000177349">
    <property type="component" value="Unassembled WGS sequence"/>
</dbReference>
<keyword evidence="1" id="KW-0812">Transmembrane</keyword>
<organism evidence="2 3">
    <name type="scientific">Candidatus Komeilibacteria bacterium RIFCSPLOWO2_01_FULL_53_11</name>
    <dbReference type="NCBI Taxonomy" id="1798552"/>
    <lineage>
        <taxon>Bacteria</taxon>
        <taxon>Candidatus Komeiliibacteriota</taxon>
    </lineage>
</organism>
<dbReference type="AlphaFoldDB" id="A0A1G2BVQ9"/>
<keyword evidence="1" id="KW-0472">Membrane</keyword>